<dbReference type="Proteomes" id="UP000284178">
    <property type="component" value="Unassembled WGS sequence"/>
</dbReference>
<accession>A0A412G2J5</accession>
<dbReference type="SUPFAM" id="SSF52540">
    <property type="entry name" value="P-loop containing nucleoside triphosphate hydrolases"/>
    <property type="match status" value="1"/>
</dbReference>
<dbReference type="InterPro" id="IPR027417">
    <property type="entry name" value="P-loop_NTPase"/>
</dbReference>
<dbReference type="EMBL" id="QRUP01000008">
    <property type="protein sequence ID" value="RGR74662.1"/>
    <property type="molecule type" value="Genomic_DNA"/>
</dbReference>
<dbReference type="Pfam" id="PF21537">
    <property type="entry name" value="DUF1980_C"/>
    <property type="match status" value="1"/>
</dbReference>
<feature type="domain" description="CobW/HypB/UreG nucleotide-binding" evidence="1">
    <location>
        <begin position="4"/>
        <end position="170"/>
    </location>
</feature>
<name>A0A412G2J5_9FIRM</name>
<dbReference type="Pfam" id="PF02492">
    <property type="entry name" value="cobW"/>
    <property type="match status" value="1"/>
</dbReference>
<dbReference type="GeneID" id="83015285"/>
<dbReference type="InterPro" id="IPR048447">
    <property type="entry name" value="DUF1980_C"/>
</dbReference>
<keyword evidence="4" id="KW-1185">Reference proteome</keyword>
<dbReference type="PANTHER" id="PTHR40047">
    <property type="entry name" value="UPF0703 PROTEIN YCGQ"/>
    <property type="match status" value="1"/>
</dbReference>
<dbReference type="Gene3D" id="3.40.50.300">
    <property type="entry name" value="P-loop containing nucleotide triphosphate hydrolases"/>
    <property type="match status" value="1"/>
</dbReference>
<evidence type="ECO:0000313" key="4">
    <source>
        <dbReference type="Proteomes" id="UP000284178"/>
    </source>
</evidence>
<dbReference type="RefSeq" id="WP_006061057.1">
    <property type="nucleotide sequence ID" value="NZ_CABJCV010000008.1"/>
</dbReference>
<organism evidence="3 4">
    <name type="scientific">Holdemania filiformis</name>
    <dbReference type="NCBI Taxonomy" id="61171"/>
    <lineage>
        <taxon>Bacteria</taxon>
        <taxon>Bacillati</taxon>
        <taxon>Bacillota</taxon>
        <taxon>Erysipelotrichia</taxon>
        <taxon>Erysipelotrichales</taxon>
        <taxon>Erysipelotrichaceae</taxon>
        <taxon>Holdemania</taxon>
    </lineage>
</organism>
<dbReference type="AlphaFoldDB" id="A0A412G2J5"/>
<reference evidence="3 4" key="1">
    <citation type="submission" date="2018-08" db="EMBL/GenBank/DDBJ databases">
        <title>A genome reference for cultivated species of the human gut microbiota.</title>
        <authorList>
            <person name="Zou Y."/>
            <person name="Xue W."/>
            <person name="Luo G."/>
        </authorList>
    </citation>
    <scope>NUCLEOTIDE SEQUENCE [LARGE SCALE GENOMIC DNA]</scope>
    <source>
        <strain evidence="3 4">AF24-29</strain>
    </source>
</reference>
<evidence type="ECO:0000259" key="2">
    <source>
        <dbReference type="Pfam" id="PF21537"/>
    </source>
</evidence>
<protein>
    <submittedName>
        <fullName evidence="3">Uncharacterized protein</fullName>
    </submittedName>
</protein>
<comment type="caution">
    <text evidence="3">The sequence shown here is derived from an EMBL/GenBank/DDBJ whole genome shotgun (WGS) entry which is preliminary data.</text>
</comment>
<evidence type="ECO:0000313" key="3">
    <source>
        <dbReference type="EMBL" id="RGR74662.1"/>
    </source>
</evidence>
<sequence length="312" mass="36154">MDVPVYLFTGFLESGKSSMMKETLSDPEFNDGSKTLILACEQGEVEFDQKFLKQTHSVLVTVEDKEELTADYLEKLEQEYRPKQVFIEFNGMWSVTEFLDMEFPINWMLVQIISTVDAQTFMMYVNNMRSLMYDQLVHSEMILINRCDSNTKKSFLRSNIKAINKGAQIIYESVDGGINDLPEDDLPFDLNAAVIDIQDDDYGLWYMDALDHPYKYDGKVVRFKGKVVHVENDKRSFVMGRYAMVCCAEDTSLIGYLCKCAKPVQLVLNEWIVITARIEVEYDEEYQRNLVVPHVQSLQPTEELKDDLVYFS</sequence>
<feature type="domain" description="DUF1980" evidence="2">
    <location>
        <begin position="191"/>
        <end position="310"/>
    </location>
</feature>
<proteinExistence type="predicted"/>
<dbReference type="InterPro" id="IPR052955">
    <property type="entry name" value="UPF0703_membrane_permease"/>
</dbReference>
<dbReference type="PANTHER" id="PTHR40047:SF1">
    <property type="entry name" value="UPF0703 PROTEIN YCGQ"/>
    <property type="match status" value="1"/>
</dbReference>
<evidence type="ECO:0000259" key="1">
    <source>
        <dbReference type="Pfam" id="PF02492"/>
    </source>
</evidence>
<gene>
    <name evidence="3" type="ORF">DWY25_07690</name>
</gene>
<dbReference type="InterPro" id="IPR003495">
    <property type="entry name" value="CobW/HypB/UreG_nucleotide-bd"/>
</dbReference>